<feature type="non-terminal residue" evidence="2">
    <location>
        <position position="1"/>
    </location>
</feature>
<feature type="compositionally biased region" description="Basic and acidic residues" evidence="1">
    <location>
        <begin position="1"/>
        <end position="11"/>
    </location>
</feature>
<comment type="caution">
    <text evidence="2">The sequence shown here is derived from an EMBL/GenBank/DDBJ whole genome shotgun (WGS) entry which is preliminary data.</text>
</comment>
<name>A0A699XKJ5_TANCI</name>
<evidence type="ECO:0000313" key="2">
    <source>
        <dbReference type="EMBL" id="GFD58880.1"/>
    </source>
</evidence>
<evidence type="ECO:0000256" key="1">
    <source>
        <dbReference type="SAM" id="MobiDB-lite"/>
    </source>
</evidence>
<feature type="compositionally biased region" description="Basic and acidic residues" evidence="1">
    <location>
        <begin position="42"/>
        <end position="52"/>
    </location>
</feature>
<reference evidence="2" key="1">
    <citation type="journal article" date="2019" name="Sci. Rep.">
        <title>Draft genome of Tanacetum cinerariifolium, the natural source of mosquito coil.</title>
        <authorList>
            <person name="Yamashiro T."/>
            <person name="Shiraishi A."/>
            <person name="Satake H."/>
            <person name="Nakayama K."/>
        </authorList>
    </citation>
    <scope>NUCLEOTIDE SEQUENCE</scope>
</reference>
<proteinExistence type="predicted"/>
<dbReference type="EMBL" id="BKCJ011858709">
    <property type="protein sequence ID" value="GFD58880.1"/>
    <property type="molecule type" value="Genomic_DNA"/>
</dbReference>
<protein>
    <submittedName>
        <fullName evidence="2">Uncharacterized protein</fullName>
    </submittedName>
</protein>
<feature type="compositionally biased region" description="Basic and acidic residues" evidence="1">
    <location>
        <begin position="61"/>
        <end position="71"/>
    </location>
</feature>
<gene>
    <name evidence="2" type="ORF">Tci_930849</name>
</gene>
<dbReference type="AlphaFoldDB" id="A0A699XKJ5"/>
<feature type="region of interest" description="Disordered" evidence="1">
    <location>
        <begin position="1"/>
        <end position="71"/>
    </location>
</feature>
<organism evidence="2">
    <name type="scientific">Tanacetum cinerariifolium</name>
    <name type="common">Dalmatian daisy</name>
    <name type="synonym">Chrysanthemum cinerariifolium</name>
    <dbReference type="NCBI Taxonomy" id="118510"/>
    <lineage>
        <taxon>Eukaryota</taxon>
        <taxon>Viridiplantae</taxon>
        <taxon>Streptophyta</taxon>
        <taxon>Embryophyta</taxon>
        <taxon>Tracheophyta</taxon>
        <taxon>Spermatophyta</taxon>
        <taxon>Magnoliopsida</taxon>
        <taxon>eudicotyledons</taxon>
        <taxon>Gunneridae</taxon>
        <taxon>Pentapetalae</taxon>
        <taxon>asterids</taxon>
        <taxon>campanulids</taxon>
        <taxon>Asterales</taxon>
        <taxon>Asteraceae</taxon>
        <taxon>Asteroideae</taxon>
        <taxon>Anthemideae</taxon>
        <taxon>Anthemidinae</taxon>
        <taxon>Tanacetum</taxon>
    </lineage>
</organism>
<sequence>GGDEVDHRARSGDSGLAGHRSAATDARAGRIVWPERPPGHRGCRDLPRRPGAESRSAVGRCDPEHQWRTGR</sequence>
<accession>A0A699XKJ5</accession>